<feature type="transmembrane region" description="Helical" evidence="7">
    <location>
        <begin position="432"/>
        <end position="453"/>
    </location>
</feature>
<evidence type="ECO:0000259" key="8">
    <source>
        <dbReference type="Pfam" id="PF02687"/>
    </source>
</evidence>
<keyword evidence="5 7" id="KW-0472">Membrane</keyword>
<dbReference type="RefSeq" id="WP_208408376.1">
    <property type="nucleotide sequence ID" value="NZ_JAASQJ010000004.1"/>
</dbReference>
<evidence type="ECO:0000256" key="3">
    <source>
        <dbReference type="ARBA" id="ARBA00022692"/>
    </source>
</evidence>
<evidence type="ECO:0000259" key="9">
    <source>
        <dbReference type="Pfam" id="PF12704"/>
    </source>
</evidence>
<evidence type="ECO:0000256" key="1">
    <source>
        <dbReference type="ARBA" id="ARBA00004651"/>
    </source>
</evidence>
<comment type="caution">
    <text evidence="10">The sequence shown here is derived from an EMBL/GenBank/DDBJ whole genome shotgun (WGS) entry which is preliminary data.</text>
</comment>
<evidence type="ECO:0000256" key="6">
    <source>
        <dbReference type="ARBA" id="ARBA00038076"/>
    </source>
</evidence>
<feature type="transmembrane region" description="Helical" evidence="7">
    <location>
        <begin position="112"/>
        <end position="133"/>
    </location>
</feature>
<keyword evidence="11" id="KW-1185">Reference proteome</keyword>
<feature type="domain" description="MacB-like periplasmic core" evidence="9">
    <location>
        <begin position="111"/>
        <end position="333"/>
    </location>
</feature>
<keyword evidence="2" id="KW-1003">Cell membrane</keyword>
<evidence type="ECO:0000313" key="10">
    <source>
        <dbReference type="EMBL" id="NIJ55044.1"/>
    </source>
</evidence>
<sequence length="885" mass="100107">MEKDQTKPPGWKPPGRKPPEWIDKLLKTFIAPHFREDVMGDLHEVFAIETKSKGPRKARFFYLLAALSYMQPYFIKRKPSPYSSTYLFSPEMIKNYFKIALRTLVKNKAYSFINIAGLAMGMAVAMLIGLWIYDELSYDKSFKNHGRIVQVMQHQTSNGITYTQAAIPYPLGNELRSKYGSDFKHLLMSSWTSPHILAFGDIKVRKSGNYIEPAAPEMLTLKMLAGTWAGLKEPNSIMISRSVADALFGEADPMEKVIKMDNSQNVKVTGVYEDLPYNSSFRDLTFVAPWSLYEIENPSIKTMEDPWRPNNFQIFAQLNAQADVDKVSARIKDVKKKNIRTEQLKFKPDVFVNPMDKWYLYSTFKNGHRIGGRIENVWLFGMIGAFVLLLACINFMNLSTARSEKRAREVGIRKAVGSVRNQLVTQFLSESLLVVAFAFAFSLLLVLLMLPFFNEVADKKLEILWTSPVFWMLGLGFTLVTAFIAGSYPALYLSSFQPIKVLKGTYKAGRFAAIPRQALVIVQFTVSIVLIIGTTVVFRQIQFAKNRPVGYSKEGLVTVYLWTPEIHKHFEVVRQELKSNNAIIEMSESNSPATNNWASTSGIVWKDKDPSLSTDFSYNNVSYEYAETIGWKFTDGRNFSRDFASDSSGLVVNEAAVKFMDLKNPVGENLTWFGTPVKIIGVVKDMIVDSPYEPVRPLVYSLANDMGGVISLRINPRLSGSAALQKIESIFKKYDPAIPFEAHFVDQDYDRKFYDEVRIAKLTSFFSALAILISCLGLFGVASFVAEQRTKEIGVRKVLGATVLNVWGMLSRDFVILVCIAFVIAAPVSYYFLNGWLEKFQYRTEISFWIFILTGLGTLLITLLTVSFQAIKAALMNPIKSLRSE</sequence>
<comment type="similarity">
    <text evidence="6">Belongs to the ABC-4 integral membrane protein family.</text>
</comment>
<feature type="transmembrane region" description="Helical" evidence="7">
    <location>
        <begin position="377"/>
        <end position="396"/>
    </location>
</feature>
<evidence type="ECO:0000313" key="11">
    <source>
        <dbReference type="Proteomes" id="UP001179181"/>
    </source>
</evidence>
<dbReference type="InterPro" id="IPR047699">
    <property type="entry name" value="Permease_put_prefix"/>
</dbReference>
<dbReference type="InterPro" id="IPR003838">
    <property type="entry name" value="ABC3_permease_C"/>
</dbReference>
<keyword evidence="4 7" id="KW-1133">Transmembrane helix</keyword>
<dbReference type="NCBIfam" id="NF038404">
    <property type="entry name" value="perm_prefix_2"/>
    <property type="match status" value="1"/>
</dbReference>
<dbReference type="InterPro" id="IPR050250">
    <property type="entry name" value="Macrolide_Exporter_MacB"/>
</dbReference>
<dbReference type="Pfam" id="PF02687">
    <property type="entry name" value="FtsX"/>
    <property type="match status" value="2"/>
</dbReference>
<dbReference type="InterPro" id="IPR025857">
    <property type="entry name" value="MacB_PCD"/>
</dbReference>
<evidence type="ECO:0000256" key="7">
    <source>
        <dbReference type="SAM" id="Phobius"/>
    </source>
</evidence>
<keyword evidence="3 7" id="KW-0812">Transmembrane</keyword>
<evidence type="ECO:0000256" key="2">
    <source>
        <dbReference type="ARBA" id="ARBA00022475"/>
    </source>
</evidence>
<dbReference type="PANTHER" id="PTHR30572">
    <property type="entry name" value="MEMBRANE COMPONENT OF TRANSPORTER-RELATED"/>
    <property type="match status" value="1"/>
</dbReference>
<feature type="transmembrane region" description="Helical" evidence="7">
    <location>
        <begin position="846"/>
        <end position="871"/>
    </location>
</feature>
<evidence type="ECO:0000256" key="5">
    <source>
        <dbReference type="ARBA" id="ARBA00023136"/>
    </source>
</evidence>
<dbReference type="Pfam" id="PF12704">
    <property type="entry name" value="MacB_PCD"/>
    <property type="match status" value="1"/>
</dbReference>
<dbReference type="PANTHER" id="PTHR30572:SF4">
    <property type="entry name" value="ABC TRANSPORTER PERMEASE YTRF"/>
    <property type="match status" value="1"/>
</dbReference>
<reference evidence="10 11" key="1">
    <citation type="submission" date="2020-03" db="EMBL/GenBank/DDBJ databases">
        <title>Genomic Encyclopedia of Type Strains, Phase IV (KMG-IV): sequencing the most valuable type-strain genomes for metagenomic binning, comparative biology and taxonomic classification.</title>
        <authorList>
            <person name="Goeker M."/>
        </authorList>
    </citation>
    <scope>NUCLEOTIDE SEQUENCE [LARGE SCALE GENOMIC DNA]</scope>
    <source>
        <strain evidence="10 11">DSM 102865</strain>
    </source>
</reference>
<feature type="transmembrane region" description="Helical" evidence="7">
    <location>
        <begin position="518"/>
        <end position="538"/>
    </location>
</feature>
<comment type="subcellular location">
    <subcellularLocation>
        <location evidence="1">Cell membrane</location>
        <topology evidence="1">Multi-pass membrane protein</topology>
    </subcellularLocation>
</comment>
<protein>
    <submittedName>
        <fullName evidence="10">ABC-type antimicrobial peptide transport system permease subunit</fullName>
    </submittedName>
</protein>
<feature type="domain" description="ABC3 transporter permease C-terminal" evidence="8">
    <location>
        <begin position="382"/>
        <end position="498"/>
    </location>
</feature>
<dbReference type="Proteomes" id="UP001179181">
    <property type="component" value="Unassembled WGS sequence"/>
</dbReference>
<name>A0ABX0USZ5_9BACT</name>
<feature type="transmembrane region" description="Helical" evidence="7">
    <location>
        <begin position="814"/>
        <end position="834"/>
    </location>
</feature>
<feature type="transmembrane region" description="Helical" evidence="7">
    <location>
        <begin position="465"/>
        <end position="488"/>
    </location>
</feature>
<feature type="transmembrane region" description="Helical" evidence="7">
    <location>
        <begin position="762"/>
        <end position="786"/>
    </location>
</feature>
<organism evidence="10 11">
    <name type="scientific">Dyadobacter arcticus</name>
    <dbReference type="NCBI Taxonomy" id="1078754"/>
    <lineage>
        <taxon>Bacteria</taxon>
        <taxon>Pseudomonadati</taxon>
        <taxon>Bacteroidota</taxon>
        <taxon>Cytophagia</taxon>
        <taxon>Cytophagales</taxon>
        <taxon>Spirosomataceae</taxon>
        <taxon>Dyadobacter</taxon>
    </lineage>
</organism>
<accession>A0ABX0USZ5</accession>
<dbReference type="EMBL" id="JAASQJ010000004">
    <property type="protein sequence ID" value="NIJ55044.1"/>
    <property type="molecule type" value="Genomic_DNA"/>
</dbReference>
<gene>
    <name evidence="10" type="ORF">FHS68_004231</name>
</gene>
<proteinExistence type="inferred from homology"/>
<feature type="domain" description="ABC3 transporter permease C-terminal" evidence="8">
    <location>
        <begin position="765"/>
        <end position="878"/>
    </location>
</feature>
<evidence type="ECO:0000256" key="4">
    <source>
        <dbReference type="ARBA" id="ARBA00022989"/>
    </source>
</evidence>